<feature type="region of interest" description="Disordered" evidence="1">
    <location>
        <begin position="1"/>
        <end position="80"/>
    </location>
</feature>
<proteinExistence type="predicted"/>
<keyword evidence="3" id="KW-1185">Reference proteome</keyword>
<feature type="non-terminal residue" evidence="2">
    <location>
        <position position="1"/>
    </location>
</feature>
<dbReference type="Proteomes" id="UP000784294">
    <property type="component" value="Unassembled WGS sequence"/>
</dbReference>
<feature type="compositionally biased region" description="Basic and acidic residues" evidence="1">
    <location>
        <begin position="9"/>
        <end position="23"/>
    </location>
</feature>
<feature type="region of interest" description="Disordered" evidence="1">
    <location>
        <begin position="313"/>
        <end position="341"/>
    </location>
</feature>
<gene>
    <name evidence="2" type="ORF">PXEA_LOCUS25388</name>
</gene>
<organism evidence="2 3">
    <name type="scientific">Protopolystoma xenopodis</name>
    <dbReference type="NCBI Taxonomy" id="117903"/>
    <lineage>
        <taxon>Eukaryota</taxon>
        <taxon>Metazoa</taxon>
        <taxon>Spiralia</taxon>
        <taxon>Lophotrochozoa</taxon>
        <taxon>Platyhelminthes</taxon>
        <taxon>Monogenea</taxon>
        <taxon>Polyopisthocotylea</taxon>
        <taxon>Polystomatidea</taxon>
        <taxon>Polystomatidae</taxon>
        <taxon>Protopolystoma</taxon>
    </lineage>
</organism>
<protein>
    <submittedName>
        <fullName evidence="2">Uncharacterized protein</fullName>
    </submittedName>
</protein>
<comment type="caution">
    <text evidence="2">The sequence shown here is derived from an EMBL/GenBank/DDBJ whole genome shotgun (WGS) entry which is preliminary data.</text>
</comment>
<feature type="non-terminal residue" evidence="2">
    <location>
        <position position="341"/>
    </location>
</feature>
<reference evidence="2" key="1">
    <citation type="submission" date="2018-11" db="EMBL/GenBank/DDBJ databases">
        <authorList>
            <consortium name="Pathogen Informatics"/>
        </authorList>
    </citation>
    <scope>NUCLEOTIDE SEQUENCE</scope>
</reference>
<evidence type="ECO:0000256" key="1">
    <source>
        <dbReference type="SAM" id="MobiDB-lite"/>
    </source>
</evidence>
<accession>A0A448XAA2</accession>
<dbReference type="AlphaFoldDB" id="A0A448XAA2"/>
<sequence length="341" mass="37364">VSQYNIVSARDEVTSEPETRLESRPAQGPSRLPVRRSGLRESFLSRLRRHKSSPHRDPSPTQEQLEPTPSDEPTGPASVPRLPRWLVHALSGRLSSSPNSASVFFSTEPGVGTGKARRLARVNPASAGLRNELLELPISQAHLLPSVETGVETGVDWPLGRHDAERPNPCGLVSTPSLDMAASCREESAGSESGDWTSRRLEARAISAPLANFGWTTRPNGPGCRRPAAPAARETRPARPARVKMSLDGLPTRDDDETDSRSEALYFGHRIVSAEASTATRRPPPGLVDPFTRDWTTGQDIFKWAAERYLGKTEAKGRYENDQSPQLPARRARSSSKLFML</sequence>
<evidence type="ECO:0000313" key="2">
    <source>
        <dbReference type="EMBL" id="VEL31948.1"/>
    </source>
</evidence>
<evidence type="ECO:0000313" key="3">
    <source>
        <dbReference type="Proteomes" id="UP000784294"/>
    </source>
</evidence>
<feature type="region of interest" description="Disordered" evidence="1">
    <location>
        <begin position="212"/>
        <end position="241"/>
    </location>
</feature>
<dbReference type="EMBL" id="CAAALY010128349">
    <property type="protein sequence ID" value="VEL31948.1"/>
    <property type="molecule type" value="Genomic_DNA"/>
</dbReference>
<name>A0A448XAA2_9PLAT</name>